<proteinExistence type="predicted"/>
<gene>
    <name evidence="2" type="ORF">TGAM01_v206914</name>
</gene>
<keyword evidence="3" id="KW-1185">Reference proteome</keyword>
<accession>A0A2P4ZIV3</accession>
<reference evidence="2 3" key="1">
    <citation type="journal article" date="2016" name="Genome Announc.">
        <title>Draft Whole-Genome Sequence of Trichoderma gamsii T6085, a Promising Biocontrol Agent of Fusarium Head Blight on Wheat.</title>
        <authorList>
            <person name="Baroncelli R."/>
            <person name="Zapparata A."/>
            <person name="Piaggeschi G."/>
            <person name="Sarrocco S."/>
            <person name="Vannacci G."/>
        </authorList>
    </citation>
    <scope>NUCLEOTIDE SEQUENCE [LARGE SCALE GENOMIC DNA]</scope>
    <source>
        <strain evidence="2 3">T6085</strain>
    </source>
</reference>
<protein>
    <submittedName>
        <fullName evidence="2">Uncharacterized protein</fullName>
    </submittedName>
</protein>
<dbReference type="GeneID" id="29984411"/>
<feature type="compositionally biased region" description="Polar residues" evidence="1">
    <location>
        <begin position="24"/>
        <end position="36"/>
    </location>
</feature>
<organism evidence="2 3">
    <name type="scientific">Trichoderma gamsii</name>
    <dbReference type="NCBI Taxonomy" id="398673"/>
    <lineage>
        <taxon>Eukaryota</taxon>
        <taxon>Fungi</taxon>
        <taxon>Dikarya</taxon>
        <taxon>Ascomycota</taxon>
        <taxon>Pezizomycotina</taxon>
        <taxon>Sordariomycetes</taxon>
        <taxon>Hypocreomycetidae</taxon>
        <taxon>Hypocreales</taxon>
        <taxon>Hypocreaceae</taxon>
        <taxon>Trichoderma</taxon>
    </lineage>
</organism>
<dbReference type="Proteomes" id="UP000054821">
    <property type="component" value="Unassembled WGS sequence"/>
</dbReference>
<evidence type="ECO:0000313" key="2">
    <source>
        <dbReference type="EMBL" id="PON24226.1"/>
    </source>
</evidence>
<name>A0A2P4ZIV3_9HYPO</name>
<feature type="region of interest" description="Disordered" evidence="1">
    <location>
        <begin position="1"/>
        <end position="50"/>
    </location>
</feature>
<dbReference type="RefSeq" id="XP_018662443.1">
    <property type="nucleotide sequence ID" value="XM_018804328.1"/>
</dbReference>
<comment type="caution">
    <text evidence="2">The sequence shown here is derived from an EMBL/GenBank/DDBJ whole genome shotgun (WGS) entry which is preliminary data.</text>
</comment>
<sequence length="285" mass="31493">MAHPNRPSLMSRLFPRDDRPAGRLSSTEDPSSSTLFSAEKAPFGSSSSASFQDESIRRNNLYQACFASFSSTTAQDRLQQDRAVEGDSLVPLKSTSAIKLQQSRIALSPSATNAFLFAEAFAEEAVELHTSTRNKLLEAQQDINSKISDFETLTSSIISVVDDIYANLSYPPSATLCSSDDFPSATIATHLASAKVQLEEAKKQLHSLQDEWEDNVRLEEDLRKELASVGKVSGQSDADHSRLVSFKEQVEQLVSDSTQALDEIEDTYKEEIQAERMKIMQAMLD</sequence>
<dbReference type="AlphaFoldDB" id="A0A2P4ZIV3"/>
<evidence type="ECO:0000313" key="3">
    <source>
        <dbReference type="Proteomes" id="UP000054821"/>
    </source>
</evidence>
<dbReference type="EMBL" id="JPDN02000024">
    <property type="protein sequence ID" value="PON24226.1"/>
    <property type="molecule type" value="Genomic_DNA"/>
</dbReference>
<evidence type="ECO:0000256" key="1">
    <source>
        <dbReference type="SAM" id="MobiDB-lite"/>
    </source>
</evidence>